<evidence type="ECO:0000256" key="1">
    <source>
        <dbReference type="SAM" id="MobiDB-lite"/>
    </source>
</evidence>
<dbReference type="AlphaFoldDB" id="A0A9P4P9R6"/>
<keyword evidence="4" id="KW-1185">Reference proteome</keyword>
<name>A0A9P4P9R6_9PLEO</name>
<protein>
    <submittedName>
        <fullName evidence="3">Uncharacterized protein</fullName>
    </submittedName>
</protein>
<dbReference type="Proteomes" id="UP000799764">
    <property type="component" value="Unassembled WGS sequence"/>
</dbReference>
<evidence type="ECO:0000313" key="3">
    <source>
        <dbReference type="EMBL" id="KAF2439263.1"/>
    </source>
</evidence>
<evidence type="ECO:0000313" key="4">
    <source>
        <dbReference type="Proteomes" id="UP000799764"/>
    </source>
</evidence>
<sequence length="148" mass="16440">MVRWLGALAASAATFTVTVVRHPARSMAATLSLSVHPSISRCATLRSFFSKLLSTVYLLHPNPSQPSPSNSAHLSPVRPHHAPRTRIQPACPCPFPFPRPAAKRNETVERARTSVREARQRREGWRVLFCLGVLGLGWGRWRGGVWGR</sequence>
<feature type="region of interest" description="Disordered" evidence="1">
    <location>
        <begin position="64"/>
        <end position="84"/>
    </location>
</feature>
<dbReference type="EMBL" id="MU001510">
    <property type="protein sequence ID" value="KAF2439263.1"/>
    <property type="molecule type" value="Genomic_DNA"/>
</dbReference>
<comment type="caution">
    <text evidence="3">The sequence shown here is derived from an EMBL/GenBank/DDBJ whole genome shotgun (WGS) entry which is preliminary data.</text>
</comment>
<evidence type="ECO:0000256" key="2">
    <source>
        <dbReference type="SAM" id="SignalP"/>
    </source>
</evidence>
<organism evidence="3 4">
    <name type="scientific">Karstenula rhodostoma CBS 690.94</name>
    <dbReference type="NCBI Taxonomy" id="1392251"/>
    <lineage>
        <taxon>Eukaryota</taxon>
        <taxon>Fungi</taxon>
        <taxon>Dikarya</taxon>
        <taxon>Ascomycota</taxon>
        <taxon>Pezizomycotina</taxon>
        <taxon>Dothideomycetes</taxon>
        <taxon>Pleosporomycetidae</taxon>
        <taxon>Pleosporales</taxon>
        <taxon>Massarineae</taxon>
        <taxon>Didymosphaeriaceae</taxon>
        <taxon>Karstenula</taxon>
    </lineage>
</organism>
<feature type="chain" id="PRO_5040435018" evidence="2">
    <location>
        <begin position="17"/>
        <end position="148"/>
    </location>
</feature>
<feature type="signal peptide" evidence="2">
    <location>
        <begin position="1"/>
        <end position="16"/>
    </location>
</feature>
<reference evidence="3" key="1">
    <citation type="journal article" date="2020" name="Stud. Mycol.">
        <title>101 Dothideomycetes genomes: a test case for predicting lifestyles and emergence of pathogens.</title>
        <authorList>
            <person name="Haridas S."/>
            <person name="Albert R."/>
            <person name="Binder M."/>
            <person name="Bloem J."/>
            <person name="Labutti K."/>
            <person name="Salamov A."/>
            <person name="Andreopoulos B."/>
            <person name="Baker S."/>
            <person name="Barry K."/>
            <person name="Bills G."/>
            <person name="Bluhm B."/>
            <person name="Cannon C."/>
            <person name="Castanera R."/>
            <person name="Culley D."/>
            <person name="Daum C."/>
            <person name="Ezra D."/>
            <person name="Gonzalez J."/>
            <person name="Henrissat B."/>
            <person name="Kuo A."/>
            <person name="Liang C."/>
            <person name="Lipzen A."/>
            <person name="Lutzoni F."/>
            <person name="Magnuson J."/>
            <person name="Mondo S."/>
            <person name="Nolan M."/>
            <person name="Ohm R."/>
            <person name="Pangilinan J."/>
            <person name="Park H.-J."/>
            <person name="Ramirez L."/>
            <person name="Alfaro M."/>
            <person name="Sun H."/>
            <person name="Tritt A."/>
            <person name="Yoshinaga Y."/>
            <person name="Zwiers L.-H."/>
            <person name="Turgeon B."/>
            <person name="Goodwin S."/>
            <person name="Spatafora J."/>
            <person name="Crous P."/>
            <person name="Grigoriev I."/>
        </authorList>
    </citation>
    <scope>NUCLEOTIDE SEQUENCE</scope>
    <source>
        <strain evidence="3">CBS 690.94</strain>
    </source>
</reference>
<keyword evidence="2" id="KW-0732">Signal</keyword>
<gene>
    <name evidence="3" type="ORF">P171DRAFT_134562</name>
</gene>
<proteinExistence type="predicted"/>
<accession>A0A9P4P9R6</accession>